<dbReference type="Proteomes" id="UP000774617">
    <property type="component" value="Unassembled WGS sequence"/>
</dbReference>
<dbReference type="EMBL" id="JAGTJR010000004">
    <property type="protein sequence ID" value="KAH7061225.1"/>
    <property type="molecule type" value="Genomic_DNA"/>
</dbReference>
<evidence type="ECO:0000256" key="3">
    <source>
        <dbReference type="ARBA" id="ARBA00022840"/>
    </source>
</evidence>
<proteinExistence type="predicted"/>
<gene>
    <name evidence="6" type="ORF">B0J12DRAFT_286358</name>
</gene>
<dbReference type="InterPro" id="IPR001650">
    <property type="entry name" value="Helicase_C-like"/>
</dbReference>
<keyword evidence="2" id="KW-0378">Hydrolase</keyword>
<feature type="region of interest" description="Disordered" evidence="4">
    <location>
        <begin position="907"/>
        <end position="958"/>
    </location>
</feature>
<dbReference type="Pfam" id="PF00271">
    <property type="entry name" value="Helicase_C"/>
    <property type="match status" value="1"/>
</dbReference>
<feature type="compositionally biased region" description="Basic and acidic residues" evidence="4">
    <location>
        <begin position="934"/>
        <end position="958"/>
    </location>
</feature>
<dbReference type="CDD" id="cd18008">
    <property type="entry name" value="DEXDc_SHPRH-like"/>
    <property type="match status" value="1"/>
</dbReference>
<feature type="domain" description="Helicase C-terminal" evidence="5">
    <location>
        <begin position="985"/>
        <end position="1140"/>
    </location>
</feature>
<evidence type="ECO:0000256" key="2">
    <source>
        <dbReference type="ARBA" id="ARBA00022801"/>
    </source>
</evidence>
<dbReference type="PROSITE" id="PS51194">
    <property type="entry name" value="HELICASE_CTER"/>
    <property type="match status" value="1"/>
</dbReference>
<comment type="caution">
    <text evidence="6">The sequence shown here is derived from an EMBL/GenBank/DDBJ whole genome shotgun (WGS) entry which is preliminary data.</text>
</comment>
<name>A0ABQ8GN90_9PEZI</name>
<feature type="region of interest" description="Disordered" evidence="4">
    <location>
        <begin position="1164"/>
        <end position="1229"/>
    </location>
</feature>
<evidence type="ECO:0000256" key="4">
    <source>
        <dbReference type="SAM" id="MobiDB-lite"/>
    </source>
</evidence>
<dbReference type="Gene3D" id="3.40.50.300">
    <property type="entry name" value="P-loop containing nucleotide triphosphate hydrolases"/>
    <property type="match status" value="2"/>
</dbReference>
<dbReference type="InterPro" id="IPR050628">
    <property type="entry name" value="SNF2_RAD54_helicase_TF"/>
</dbReference>
<keyword evidence="3" id="KW-0067">ATP-binding</keyword>
<evidence type="ECO:0000256" key="1">
    <source>
        <dbReference type="ARBA" id="ARBA00022741"/>
    </source>
</evidence>
<evidence type="ECO:0000259" key="5">
    <source>
        <dbReference type="PROSITE" id="PS51194"/>
    </source>
</evidence>
<dbReference type="CDD" id="cd18793">
    <property type="entry name" value="SF2_C_SNF"/>
    <property type="match status" value="1"/>
</dbReference>
<dbReference type="InterPro" id="IPR000330">
    <property type="entry name" value="SNF2_N"/>
</dbReference>
<dbReference type="SMART" id="SM00487">
    <property type="entry name" value="DEXDc"/>
    <property type="match status" value="1"/>
</dbReference>
<keyword evidence="1" id="KW-0547">Nucleotide-binding</keyword>
<organism evidence="6 7">
    <name type="scientific">Macrophomina phaseolina</name>
    <dbReference type="NCBI Taxonomy" id="35725"/>
    <lineage>
        <taxon>Eukaryota</taxon>
        <taxon>Fungi</taxon>
        <taxon>Dikarya</taxon>
        <taxon>Ascomycota</taxon>
        <taxon>Pezizomycotina</taxon>
        <taxon>Dothideomycetes</taxon>
        <taxon>Dothideomycetes incertae sedis</taxon>
        <taxon>Botryosphaeriales</taxon>
        <taxon>Botryosphaeriaceae</taxon>
        <taxon>Macrophomina</taxon>
    </lineage>
</organism>
<dbReference type="PANTHER" id="PTHR45626:SF51">
    <property type="entry name" value="SNF2-RELATED DOMAIN-CONTAINING PROTEIN"/>
    <property type="match status" value="1"/>
</dbReference>
<dbReference type="InterPro" id="IPR027417">
    <property type="entry name" value="P-loop_NTPase"/>
</dbReference>
<keyword evidence="7" id="KW-1185">Reference proteome</keyword>
<dbReference type="SUPFAM" id="SSF52540">
    <property type="entry name" value="P-loop containing nucleoside triphosphate hydrolases"/>
    <property type="match status" value="2"/>
</dbReference>
<reference evidence="6 7" key="1">
    <citation type="journal article" date="2021" name="Nat. Commun.">
        <title>Genetic determinants of endophytism in the Arabidopsis root mycobiome.</title>
        <authorList>
            <person name="Mesny F."/>
            <person name="Miyauchi S."/>
            <person name="Thiergart T."/>
            <person name="Pickel B."/>
            <person name="Atanasova L."/>
            <person name="Karlsson M."/>
            <person name="Huettel B."/>
            <person name="Barry K.W."/>
            <person name="Haridas S."/>
            <person name="Chen C."/>
            <person name="Bauer D."/>
            <person name="Andreopoulos W."/>
            <person name="Pangilinan J."/>
            <person name="LaButti K."/>
            <person name="Riley R."/>
            <person name="Lipzen A."/>
            <person name="Clum A."/>
            <person name="Drula E."/>
            <person name="Henrissat B."/>
            <person name="Kohler A."/>
            <person name="Grigoriev I.V."/>
            <person name="Martin F.M."/>
            <person name="Hacquard S."/>
        </authorList>
    </citation>
    <scope>NUCLEOTIDE SEQUENCE [LARGE SCALE GENOMIC DNA]</scope>
    <source>
        <strain evidence="6 7">MPI-SDFR-AT-0080</strain>
    </source>
</reference>
<accession>A0ABQ8GN90</accession>
<evidence type="ECO:0000313" key="7">
    <source>
        <dbReference type="Proteomes" id="UP000774617"/>
    </source>
</evidence>
<dbReference type="InterPro" id="IPR049730">
    <property type="entry name" value="SNF2/RAD54-like_C"/>
</dbReference>
<sequence>MSLGINEDRQPATMESSANVSWEDTFSVASKQTSSAATSAISTSALTLPLATLTKTSEEEALLGDLQNYIPLGSLLLREQHGVSSSTRTWMELDISQHTILNGLGTRLRESVTDLLEARWLRAEFATPTQNSIIVRFHVLPHDLARRFVDRSIRKLQIALGYLVQEVSISADLWHGKFLDGNQAEGTKFDRWATAEDSSLFYLFNTLPSPFPEPGKVEDPYAREAMQDILDARLTGLTAKLYPFQARSAAMMLQREASQELFLDPRLETRTAPNGSEFYYCPRDVEFLQSPRLYASNRSGILAEGMGRGKTIIAISLILATKHHLPKISPEYQTGPPARPKTGSLFQMAAAATGRHSIPWKAAMARHEEETGEELTECIRELTFNPPRYEIPAEPVRFNRKTAIPPPREMTMCSGTIIVVPRNLLHQWQSELQKHVEEGRLKVLVMDSPRKALPPPPELVTYDVVLFSRSRFEQEIRDGSDEQGRRPAYSTPPACQCPYIGATRTRSCTCLRIDALYVSPLKNLHWLRIMIDEGHNFSSPSSNAVLVAQQLVHAERRWVISGTPAKDDLLGVDMDLASDDSPGLGIENDAQALRDKVLKQRKRYGDEDARGAGASKSLGQLATYFLQVRPWANANYEERADWMDYVYRHKNKDDKRRTFHSYSLCMKRALEQLIIKTQPYDVEKDLVLPPLTHRVVRLAPSFYDKVSANLFILVLTANAVTSERTDIDYLFHPRSKQARNQLITNLRQSNFFWTGFSETDIRNAVEHGCKYLLKEEAQCSDEDRQLLTECINFAESFVLSSESWKAMSATHEVGLFVDSWPGNTSHAWALVTELPELYGITQLLQAQTYVNERLGTDPMEGFEAAGKAALEDAFSAEAKTAKINAADDEMKMGLPSSSVHVEVNVSKLHTPTKKVGSTPKAGNKKNSTKASGPTKKDTKEAKTEESAPTEPPRKRLRDSGIELVGHWPLRRTQVIGTVSAKLTYLLGQIMTYYQEEKILVFYDGDNAAYYIAQCLDLLGVPHEIYSKGISNELRSRYIVNFDKDPMLRVLLMDVRLGALGLNVNQASRVYFINPVCRPSTEAQAVKRAHRIGQTKPVYVETLILTGTIEEAMFERSKTMTRNEHMEAKTLEDDQMITDIIKNARLLPVDPEEAVGERRMAPLEKSEQLFGRPGRGAMRRGGGGGSSAPQAKKQKRNSQSSQAKQDGAQILGVVGRSVVDPPPGQRWRESFASVVEETMPLPTRPSIFGGA</sequence>
<protein>
    <submittedName>
        <fullName evidence="6">SNF2 family N-terminal domain-containing protein</fullName>
    </submittedName>
</protein>
<dbReference type="Pfam" id="PF00176">
    <property type="entry name" value="SNF2-rel_dom"/>
    <property type="match status" value="1"/>
</dbReference>
<dbReference type="PANTHER" id="PTHR45626">
    <property type="entry name" value="TRANSCRIPTION TERMINATION FACTOR 2-RELATED"/>
    <property type="match status" value="1"/>
</dbReference>
<dbReference type="InterPro" id="IPR014001">
    <property type="entry name" value="Helicase_ATP-bd"/>
</dbReference>
<evidence type="ECO:0000313" key="6">
    <source>
        <dbReference type="EMBL" id="KAH7061225.1"/>
    </source>
</evidence>